<reference evidence="5 6" key="1">
    <citation type="journal article" date="2014" name="Int. J. Syst. Evol. Microbiol.">
        <title>Complete genome sequence of Corynebacterium casei LMG S-19264T (=DSM 44701T), isolated from a smear-ripened cheese.</title>
        <authorList>
            <consortium name="US DOE Joint Genome Institute (JGI-PGF)"/>
            <person name="Walter F."/>
            <person name="Albersmeier A."/>
            <person name="Kalinowski J."/>
            <person name="Ruckert C."/>
        </authorList>
    </citation>
    <scope>NUCLEOTIDE SEQUENCE [LARGE SCALE GENOMIC DNA]</scope>
    <source>
        <strain evidence="5 6">KCTC 23968</strain>
    </source>
</reference>
<dbReference type="AlphaFoldDB" id="A0A918KJY3"/>
<dbReference type="SUPFAM" id="SSF55729">
    <property type="entry name" value="Acyl-CoA N-acyltransferases (Nat)"/>
    <property type="match status" value="1"/>
</dbReference>
<keyword evidence="1" id="KW-0808">Transferase</keyword>
<dbReference type="InterPro" id="IPR016181">
    <property type="entry name" value="Acyl_CoA_acyltransferase"/>
</dbReference>
<dbReference type="InterPro" id="IPR051531">
    <property type="entry name" value="N-acetyltransferase"/>
</dbReference>
<keyword evidence="6" id="KW-1185">Reference proteome</keyword>
<evidence type="ECO:0000313" key="5">
    <source>
        <dbReference type="EMBL" id="GGX64497.1"/>
    </source>
</evidence>
<evidence type="ECO:0000256" key="3">
    <source>
        <dbReference type="ARBA" id="ARBA00038502"/>
    </source>
</evidence>
<comment type="similarity">
    <text evidence="3">Belongs to the acetyltransferase family. RimJ subfamily.</text>
</comment>
<dbReference type="PROSITE" id="PS51186">
    <property type="entry name" value="GNAT"/>
    <property type="match status" value="1"/>
</dbReference>
<dbReference type="InterPro" id="IPR000182">
    <property type="entry name" value="GNAT_dom"/>
</dbReference>
<keyword evidence="2" id="KW-0012">Acyltransferase</keyword>
<evidence type="ECO:0000313" key="6">
    <source>
        <dbReference type="Proteomes" id="UP000600865"/>
    </source>
</evidence>
<name>A0A918KJY3_9PROT</name>
<dbReference type="Pfam" id="PF13302">
    <property type="entry name" value="Acetyltransf_3"/>
    <property type="match status" value="1"/>
</dbReference>
<dbReference type="Gene3D" id="3.40.630.30">
    <property type="match status" value="1"/>
</dbReference>
<feature type="domain" description="N-acetyltransferase" evidence="4">
    <location>
        <begin position="19"/>
        <end position="188"/>
    </location>
</feature>
<sequence length="188" mass="20876">MNSRGIHTVLSAQATGGTISMVHPRWSDFDAWAALRRENLDYLRPWEPDVTTHGLNRPAYRGRLARLKKLVQQDRAYPFHIFRGETLVGACNITHIDRGTAQSAKLGYWIGEQFAGRGFARASVGAAATFCFNGLGLHRVEAAVQCDNAASIKVLEASGFRFEGKARGMLKINGQWRDHDIYAKLSSD</sequence>
<comment type="caution">
    <text evidence="5">The sequence shown here is derived from an EMBL/GenBank/DDBJ whole genome shotgun (WGS) entry which is preliminary data.</text>
</comment>
<dbReference type="Proteomes" id="UP000600865">
    <property type="component" value="Unassembled WGS sequence"/>
</dbReference>
<dbReference type="GO" id="GO:0008999">
    <property type="term" value="F:protein-N-terminal-alanine acetyltransferase activity"/>
    <property type="evidence" value="ECO:0007669"/>
    <property type="project" value="TreeGrafter"/>
</dbReference>
<organism evidence="5 6">
    <name type="scientific">Litorimonas cladophorae</name>
    <dbReference type="NCBI Taxonomy" id="1220491"/>
    <lineage>
        <taxon>Bacteria</taxon>
        <taxon>Pseudomonadati</taxon>
        <taxon>Pseudomonadota</taxon>
        <taxon>Alphaproteobacteria</taxon>
        <taxon>Maricaulales</taxon>
        <taxon>Robiginitomaculaceae</taxon>
    </lineage>
</organism>
<evidence type="ECO:0000259" key="4">
    <source>
        <dbReference type="PROSITE" id="PS51186"/>
    </source>
</evidence>
<accession>A0A918KJY3</accession>
<dbReference type="PANTHER" id="PTHR43792">
    <property type="entry name" value="GNAT FAMILY, PUTATIVE (AFU_ORTHOLOGUE AFUA_3G00765)-RELATED-RELATED"/>
    <property type="match status" value="1"/>
</dbReference>
<protein>
    <submittedName>
        <fullName evidence="5">Ribosomal-protein-alanine N-acetyltransferase</fullName>
    </submittedName>
</protein>
<dbReference type="GO" id="GO:0005737">
    <property type="term" value="C:cytoplasm"/>
    <property type="evidence" value="ECO:0007669"/>
    <property type="project" value="TreeGrafter"/>
</dbReference>
<proteinExistence type="inferred from homology"/>
<dbReference type="PANTHER" id="PTHR43792:SF8">
    <property type="entry name" value="[RIBOSOMAL PROTEIN US5]-ALANINE N-ACETYLTRANSFERASE"/>
    <property type="match status" value="1"/>
</dbReference>
<dbReference type="EMBL" id="BMYV01000001">
    <property type="protein sequence ID" value="GGX64497.1"/>
    <property type="molecule type" value="Genomic_DNA"/>
</dbReference>
<evidence type="ECO:0000256" key="1">
    <source>
        <dbReference type="ARBA" id="ARBA00022679"/>
    </source>
</evidence>
<evidence type="ECO:0000256" key="2">
    <source>
        <dbReference type="ARBA" id="ARBA00023315"/>
    </source>
</evidence>
<dbReference type="RefSeq" id="WP_233349877.1">
    <property type="nucleotide sequence ID" value="NZ_BMYV01000001.1"/>
</dbReference>
<gene>
    <name evidence="5" type="ORF">GCM10011309_13350</name>
</gene>